<evidence type="ECO:0000256" key="3">
    <source>
        <dbReference type="ARBA" id="ARBA00022722"/>
    </source>
</evidence>
<evidence type="ECO:0000259" key="8">
    <source>
        <dbReference type="Pfam" id="PF17917"/>
    </source>
</evidence>
<evidence type="ECO:0000256" key="5">
    <source>
        <dbReference type="ARBA" id="ARBA00022801"/>
    </source>
</evidence>
<dbReference type="InterPro" id="IPR041373">
    <property type="entry name" value="RT_RNaseH"/>
</dbReference>
<dbReference type="InterPro" id="IPR043128">
    <property type="entry name" value="Rev_trsase/Diguanyl_cyclase"/>
</dbReference>
<name>A0A6L2NXP7_TANCI</name>
<dbReference type="SUPFAM" id="SSF56672">
    <property type="entry name" value="DNA/RNA polymerases"/>
    <property type="match status" value="1"/>
</dbReference>
<keyword evidence="4" id="KW-0255">Endonuclease</keyword>
<evidence type="ECO:0000256" key="1">
    <source>
        <dbReference type="ARBA" id="ARBA00022679"/>
    </source>
</evidence>
<dbReference type="GO" id="GO:0003964">
    <property type="term" value="F:RNA-directed DNA polymerase activity"/>
    <property type="evidence" value="ECO:0007669"/>
    <property type="project" value="UniProtKB-KW"/>
</dbReference>
<keyword evidence="2" id="KW-0548">Nucleotidyltransferase</keyword>
<dbReference type="InterPro" id="IPR001969">
    <property type="entry name" value="Aspartic_peptidase_AS"/>
</dbReference>
<protein>
    <recommendedName>
        <fullName evidence="8">Reverse transcriptase RNase H-like domain-containing protein</fullName>
    </recommendedName>
</protein>
<gene>
    <name evidence="9" type="ORF">Tci_062928</name>
</gene>
<dbReference type="EMBL" id="BKCJ010010298">
    <property type="protein sequence ID" value="GEU90950.1"/>
    <property type="molecule type" value="Genomic_DNA"/>
</dbReference>
<evidence type="ECO:0000256" key="2">
    <source>
        <dbReference type="ARBA" id="ARBA00022695"/>
    </source>
</evidence>
<feature type="domain" description="Reverse transcriptase RNase H-like" evidence="8">
    <location>
        <begin position="545"/>
        <end position="644"/>
    </location>
</feature>
<dbReference type="GO" id="GO:0004190">
    <property type="term" value="F:aspartic-type endopeptidase activity"/>
    <property type="evidence" value="ECO:0007669"/>
    <property type="project" value="InterPro"/>
</dbReference>
<feature type="region of interest" description="Disordered" evidence="7">
    <location>
        <begin position="62"/>
        <end position="101"/>
    </location>
</feature>
<evidence type="ECO:0000256" key="6">
    <source>
        <dbReference type="ARBA" id="ARBA00022918"/>
    </source>
</evidence>
<dbReference type="InterPro" id="IPR050951">
    <property type="entry name" value="Retrovirus_Pol_polyprotein"/>
</dbReference>
<dbReference type="Gene3D" id="3.10.10.10">
    <property type="entry name" value="HIV Type 1 Reverse Transcriptase, subunit A, domain 1"/>
    <property type="match status" value="1"/>
</dbReference>
<proteinExistence type="predicted"/>
<dbReference type="Pfam" id="PF17917">
    <property type="entry name" value="RT_RNaseH"/>
    <property type="match status" value="1"/>
</dbReference>
<evidence type="ECO:0000256" key="4">
    <source>
        <dbReference type="ARBA" id="ARBA00022759"/>
    </source>
</evidence>
<feature type="region of interest" description="Disordered" evidence="7">
    <location>
        <begin position="802"/>
        <end position="823"/>
    </location>
</feature>
<dbReference type="PROSITE" id="PS00141">
    <property type="entry name" value="ASP_PROTEASE"/>
    <property type="match status" value="1"/>
</dbReference>
<keyword evidence="1" id="KW-0808">Transferase</keyword>
<feature type="compositionally biased region" description="Basic and acidic residues" evidence="7">
    <location>
        <begin position="802"/>
        <end position="812"/>
    </location>
</feature>
<accession>A0A6L2NXP7</accession>
<dbReference type="GO" id="GO:0006508">
    <property type="term" value="P:proteolysis"/>
    <property type="evidence" value="ECO:0007669"/>
    <property type="project" value="InterPro"/>
</dbReference>
<keyword evidence="3" id="KW-0540">Nuclease</keyword>
<keyword evidence="6" id="KW-0695">RNA-directed DNA polymerase</keyword>
<dbReference type="InterPro" id="IPR043502">
    <property type="entry name" value="DNA/RNA_pol_sf"/>
</dbReference>
<dbReference type="CDD" id="cd00303">
    <property type="entry name" value="retropepsin_like"/>
    <property type="match status" value="1"/>
</dbReference>
<dbReference type="Gene3D" id="3.30.70.270">
    <property type="match status" value="1"/>
</dbReference>
<evidence type="ECO:0000313" key="9">
    <source>
        <dbReference type="EMBL" id="GEU90950.1"/>
    </source>
</evidence>
<dbReference type="PANTHER" id="PTHR37984:SF5">
    <property type="entry name" value="PROTEIN NYNRIN-LIKE"/>
    <property type="match status" value="1"/>
</dbReference>
<evidence type="ECO:0000256" key="7">
    <source>
        <dbReference type="SAM" id="MobiDB-lite"/>
    </source>
</evidence>
<reference evidence="9" key="1">
    <citation type="journal article" date="2019" name="Sci. Rep.">
        <title>Draft genome of Tanacetum cinerariifolium, the natural source of mosquito coil.</title>
        <authorList>
            <person name="Yamashiro T."/>
            <person name="Shiraishi A."/>
            <person name="Satake H."/>
            <person name="Nakayama K."/>
        </authorList>
    </citation>
    <scope>NUCLEOTIDE SEQUENCE</scope>
</reference>
<organism evidence="9">
    <name type="scientific">Tanacetum cinerariifolium</name>
    <name type="common">Dalmatian daisy</name>
    <name type="synonym">Chrysanthemum cinerariifolium</name>
    <dbReference type="NCBI Taxonomy" id="118510"/>
    <lineage>
        <taxon>Eukaryota</taxon>
        <taxon>Viridiplantae</taxon>
        <taxon>Streptophyta</taxon>
        <taxon>Embryophyta</taxon>
        <taxon>Tracheophyta</taxon>
        <taxon>Spermatophyta</taxon>
        <taxon>Magnoliopsida</taxon>
        <taxon>eudicotyledons</taxon>
        <taxon>Gunneridae</taxon>
        <taxon>Pentapetalae</taxon>
        <taxon>asterids</taxon>
        <taxon>campanulids</taxon>
        <taxon>Asterales</taxon>
        <taxon>Asteraceae</taxon>
        <taxon>Asteroideae</taxon>
        <taxon>Anthemideae</taxon>
        <taxon>Anthemidinae</taxon>
        <taxon>Tanacetum</taxon>
    </lineage>
</organism>
<sequence>MCPGSTGWSTLATRDGLWESVSHLPILTDSIILILVLSSLAESRVHIGSSGIREPRSTCMVQTKSGHKASREPTTVLKQHRRPPQAKESILSMDNEDDQPSIQDDLVTEVDKLTKKLESVIGWIQAQPSNQPKARETPTKEIYDDVVTNEEDDNTEGAYILKEPEHGSHHPFKVEARIDISTYDGTVDAEKLDSWIDQLETYFTLYGSQQRKEFYPMGYLQDRWTRWHNLRQQRGQTVQEYTMDFRRLVVTLGISINNEEVFTKYVVGLPQQIQTETRLHTTKNISRVSSIAMAIELKNKSSTQKFDESSKGEGFARGQSKKDFKKMGVKQELIEAIVDTGSQKNLISASLVQKLGLTTTTHPSPYSLGWIQKDMDTPYLWERNAVYFRRAQKYQFEKDGQKYLVKRKYHALCNDVGEIPPNRVIEHDIQLVADFTLPNIGIYRNSVLENNEIKRQVKELLKSGVIRPSSSLCGSPIVLDHLKHLRKVFHLLQQQQLRLNRKKCEFGKKQLTYLGFVVGNGELQVDPDKVKRKISEAPVLALPNLQRPSEFETDASGYAMGAVLYQEGSPIAYHSEMFQGAQKNYPTYDKELFALHQVMKHWRCYLLGKETVIHTDHQPLQYLQSQAKLQQGCHMKWITYLQQFNLVIKYKKGSQNKLADMLSRPPVIMLCLSVFMQAHPSSYDEYASEYPSGLDFMNVIKEMECHKPTEFNWKGKLLYKGGLLCVSKTAERVQWMREAHTSKQKYKERHDRHRVEGKFQEGDLVLLHLGKERLKGEYLPSLDELINEQEKVLTEDTIIERKSRSTRRDERKSYRKGTKGQLPSKAKWFSKEVGKARFPHLQF</sequence>
<dbReference type="GO" id="GO:0004519">
    <property type="term" value="F:endonuclease activity"/>
    <property type="evidence" value="ECO:0007669"/>
    <property type="project" value="UniProtKB-KW"/>
</dbReference>
<keyword evidence="5" id="KW-0378">Hydrolase</keyword>
<comment type="caution">
    <text evidence="9">The sequence shown here is derived from an EMBL/GenBank/DDBJ whole genome shotgun (WGS) entry which is preliminary data.</text>
</comment>
<dbReference type="CDD" id="cd09274">
    <property type="entry name" value="RNase_HI_RT_Ty3"/>
    <property type="match status" value="1"/>
</dbReference>
<dbReference type="PANTHER" id="PTHR37984">
    <property type="entry name" value="PROTEIN CBG26694"/>
    <property type="match status" value="1"/>
</dbReference>
<dbReference type="AlphaFoldDB" id="A0A6L2NXP7"/>